<feature type="region of interest" description="Disordered" evidence="1">
    <location>
        <begin position="305"/>
        <end position="386"/>
    </location>
</feature>
<name>A0AAV9Q4W2_9PEZI</name>
<dbReference type="Proteomes" id="UP001345827">
    <property type="component" value="Unassembled WGS sequence"/>
</dbReference>
<evidence type="ECO:0000313" key="2">
    <source>
        <dbReference type="EMBL" id="KAK5534020.1"/>
    </source>
</evidence>
<evidence type="ECO:0000256" key="1">
    <source>
        <dbReference type="SAM" id="MobiDB-lite"/>
    </source>
</evidence>
<feature type="compositionally biased region" description="Polar residues" evidence="1">
    <location>
        <begin position="305"/>
        <end position="314"/>
    </location>
</feature>
<reference evidence="2 3" key="1">
    <citation type="submission" date="2023-06" db="EMBL/GenBank/DDBJ databases">
        <title>Black Yeasts Isolated from many extreme environments.</title>
        <authorList>
            <person name="Coleine C."/>
            <person name="Stajich J.E."/>
            <person name="Selbmann L."/>
        </authorList>
    </citation>
    <scope>NUCLEOTIDE SEQUENCE [LARGE SCALE GENOMIC DNA]</scope>
    <source>
        <strain evidence="2 3">CCFEE 5887</strain>
    </source>
</reference>
<dbReference type="EMBL" id="JAXLQG010000012">
    <property type="protein sequence ID" value="KAK5534020.1"/>
    <property type="molecule type" value="Genomic_DNA"/>
</dbReference>
<evidence type="ECO:0008006" key="4">
    <source>
        <dbReference type="Google" id="ProtNLM"/>
    </source>
</evidence>
<keyword evidence="3" id="KW-1185">Reference proteome</keyword>
<evidence type="ECO:0000313" key="3">
    <source>
        <dbReference type="Proteomes" id="UP001345827"/>
    </source>
</evidence>
<organism evidence="2 3">
    <name type="scientific">Vermiconidia calcicola</name>
    <dbReference type="NCBI Taxonomy" id="1690605"/>
    <lineage>
        <taxon>Eukaryota</taxon>
        <taxon>Fungi</taxon>
        <taxon>Dikarya</taxon>
        <taxon>Ascomycota</taxon>
        <taxon>Pezizomycotina</taxon>
        <taxon>Dothideomycetes</taxon>
        <taxon>Dothideomycetidae</taxon>
        <taxon>Mycosphaerellales</taxon>
        <taxon>Extremaceae</taxon>
        <taxon>Vermiconidia</taxon>
    </lineage>
</organism>
<dbReference type="AlphaFoldDB" id="A0AAV9Q4W2"/>
<accession>A0AAV9Q4W2</accession>
<feature type="compositionally biased region" description="Acidic residues" evidence="1">
    <location>
        <begin position="327"/>
        <end position="351"/>
    </location>
</feature>
<proteinExistence type="predicted"/>
<protein>
    <recommendedName>
        <fullName evidence="4">C2 NT-type domain-containing protein</fullName>
    </recommendedName>
</protein>
<sequence>MPQAHGFNVTLVNVGGEDYPEYGNQTVGGATSRSRVVSSKVLARDGERFYAKIQFPSVYASRYDLRSNSNNNSVGGLNHNTVKEHQCANSNELPYTFSVKIYVNGQEEQECSRILSRDLQEVVMKGRYRILSEGRGRRAIDVSVQPWVFTDRGIETLLSRLDLSLDTHIPESAIEREVDEVADALENLTPEKRSRPGGQVEVKISRLIDLGVGVYEGGYRRDEEDDMEDVKADGTLAITTDRKSRVRKRVQIHAHRPYDDKEEFYAKFVLQAMDLPKLVNLGLCTPDGKPTQQRLQGKMPLAIMPSSSACQSSPLKRVKSSSHGSDSEDDDDKMDDSSDTDSSNDDGMSSDEDAHRPRKRRAAIMHSKTIQAKATPGTARKIGWKSEKPSLTYDGEVAESREKWLQIVRANSENASGEDGLRLFKVKTDDTEAGNVPGLLLLGDVNGNQTEDGKETLELVKVEHSTVEDMGEDKVEW</sequence>
<comment type="caution">
    <text evidence="2">The sequence shown here is derived from an EMBL/GenBank/DDBJ whole genome shotgun (WGS) entry which is preliminary data.</text>
</comment>
<gene>
    <name evidence="2" type="ORF">LTR25_007000</name>
</gene>